<feature type="non-terminal residue" evidence="2">
    <location>
        <position position="1"/>
    </location>
</feature>
<evidence type="ECO:0000256" key="1">
    <source>
        <dbReference type="SAM" id="MobiDB-lite"/>
    </source>
</evidence>
<protein>
    <submittedName>
        <fullName evidence="2">Uncharacterized protein</fullName>
    </submittedName>
</protein>
<reference evidence="2" key="1">
    <citation type="submission" date="2020-02" db="EMBL/GenBank/DDBJ databases">
        <authorList>
            <person name="Meier V. D."/>
        </authorList>
    </citation>
    <scope>NUCLEOTIDE SEQUENCE</scope>
    <source>
        <strain evidence="2">AVDCRST_MAG73</strain>
    </source>
</reference>
<proteinExistence type="predicted"/>
<feature type="non-terminal residue" evidence="2">
    <location>
        <position position="79"/>
    </location>
</feature>
<feature type="compositionally biased region" description="Low complexity" evidence="1">
    <location>
        <begin position="60"/>
        <end position="79"/>
    </location>
</feature>
<feature type="region of interest" description="Disordered" evidence="1">
    <location>
        <begin position="1"/>
        <end position="79"/>
    </location>
</feature>
<dbReference type="AlphaFoldDB" id="A0A6J4UNB8"/>
<evidence type="ECO:0000313" key="2">
    <source>
        <dbReference type="EMBL" id="CAA9555885.1"/>
    </source>
</evidence>
<dbReference type="EMBL" id="CADCWE010000217">
    <property type="protein sequence ID" value="CAA9555885.1"/>
    <property type="molecule type" value="Genomic_DNA"/>
</dbReference>
<gene>
    <name evidence="2" type="ORF">AVDCRST_MAG73-3274</name>
</gene>
<sequence>DQIRVSDRSGVAEGGGAKRPRDGGTGSPRPTRARVRRPTGPAAGRSGARLDCRTVHPIEPAGACPRPPRGGSAAGPRAL</sequence>
<name>A0A6J4UNB8_9BACT</name>
<accession>A0A6J4UNB8</accession>
<organism evidence="2">
    <name type="scientific">uncultured Thermomicrobiales bacterium</name>
    <dbReference type="NCBI Taxonomy" id="1645740"/>
    <lineage>
        <taxon>Bacteria</taxon>
        <taxon>Pseudomonadati</taxon>
        <taxon>Thermomicrobiota</taxon>
        <taxon>Thermomicrobia</taxon>
        <taxon>Thermomicrobiales</taxon>
        <taxon>environmental samples</taxon>
    </lineage>
</organism>